<gene>
    <name evidence="1" type="ORF">EOS_34990</name>
</gene>
<name>A0A0J1CM63_9BURK</name>
<dbReference type="AlphaFoldDB" id="A0A0J1CM63"/>
<sequence>MRRARRFYFAIASLAGLLCSMRPLLGGRAGRFVGMLSGLYIRAPFAFAALGATGGLAIDEDLAGAAV</sequence>
<accession>A0A0J1CM63</accession>
<evidence type="ECO:0000313" key="1">
    <source>
        <dbReference type="EMBL" id="KLU21594.1"/>
    </source>
</evidence>
<keyword evidence="2" id="KW-1185">Reference proteome</keyword>
<organism evidence="1 2">
    <name type="scientific">Caballeronia mineralivorans PML1(12)</name>
    <dbReference type="NCBI Taxonomy" id="908627"/>
    <lineage>
        <taxon>Bacteria</taxon>
        <taxon>Pseudomonadati</taxon>
        <taxon>Pseudomonadota</taxon>
        <taxon>Betaproteobacteria</taxon>
        <taxon>Burkholderiales</taxon>
        <taxon>Burkholderiaceae</taxon>
        <taxon>Caballeronia</taxon>
    </lineage>
</organism>
<protein>
    <submittedName>
        <fullName evidence="1">Uncharacterized protein</fullName>
    </submittedName>
</protein>
<proteinExistence type="predicted"/>
<dbReference type="PATRIC" id="fig|908627.4.peg.7827"/>
<comment type="caution">
    <text evidence="1">The sequence shown here is derived from an EMBL/GenBank/DDBJ whole genome shotgun (WGS) entry which is preliminary data.</text>
</comment>
<reference evidence="1 2" key="1">
    <citation type="journal article" date="2015" name="Genome Announc.">
        <title>Draft Genome Sequence of Burkholderia sp. Strain PML1(12), an Ectomycorrhizosphere-Inhabiting Bacterium with Effective Mineral-Weathering Ability.</title>
        <authorList>
            <person name="Uroz S."/>
            <person name="Oger P."/>
        </authorList>
    </citation>
    <scope>NUCLEOTIDE SEQUENCE [LARGE SCALE GENOMIC DNA]</scope>
    <source>
        <strain evidence="2">PML1(12)</strain>
    </source>
</reference>
<evidence type="ECO:0000313" key="2">
    <source>
        <dbReference type="Proteomes" id="UP000035963"/>
    </source>
</evidence>
<dbReference type="Proteomes" id="UP000035963">
    <property type="component" value="Unassembled WGS sequence"/>
</dbReference>
<dbReference type="EMBL" id="AEJF01000210">
    <property type="protein sequence ID" value="KLU21594.1"/>
    <property type="molecule type" value="Genomic_DNA"/>
</dbReference>